<dbReference type="PROSITE" id="PS50883">
    <property type="entry name" value="EAL"/>
    <property type="match status" value="1"/>
</dbReference>
<dbReference type="HOGENOM" id="CLU_000445_91_2_5"/>
<dbReference type="PANTHER" id="PTHR44757:SF2">
    <property type="entry name" value="BIOFILM ARCHITECTURE MAINTENANCE PROTEIN MBAA"/>
    <property type="match status" value="1"/>
</dbReference>
<protein>
    <submittedName>
        <fullName evidence="4">Putative signal transduction protein</fullName>
    </submittedName>
</protein>
<dbReference type="InterPro" id="IPR001633">
    <property type="entry name" value="EAL_dom"/>
</dbReference>
<evidence type="ECO:0000313" key="4">
    <source>
        <dbReference type="EMBL" id="BAF88832.1"/>
    </source>
</evidence>
<evidence type="ECO:0000259" key="3">
    <source>
        <dbReference type="PROSITE" id="PS50887"/>
    </source>
</evidence>
<dbReference type="Pfam" id="PF00990">
    <property type="entry name" value="GGDEF"/>
    <property type="match status" value="1"/>
</dbReference>
<dbReference type="AlphaFoldDB" id="A8I9U8"/>
<keyword evidence="1" id="KW-0472">Membrane</keyword>
<dbReference type="PANTHER" id="PTHR44757">
    <property type="entry name" value="DIGUANYLATE CYCLASE DGCP"/>
    <property type="match status" value="1"/>
</dbReference>
<feature type="domain" description="GGDEF" evidence="3">
    <location>
        <begin position="335"/>
        <end position="467"/>
    </location>
</feature>
<feature type="transmembrane region" description="Helical" evidence="1">
    <location>
        <begin position="32"/>
        <end position="53"/>
    </location>
</feature>
<dbReference type="eggNOG" id="COG5001">
    <property type="taxonomic scope" value="Bacteria"/>
</dbReference>
<evidence type="ECO:0000256" key="1">
    <source>
        <dbReference type="SAM" id="Phobius"/>
    </source>
</evidence>
<dbReference type="RefSeq" id="WP_012171358.1">
    <property type="nucleotide sequence ID" value="NC_009937.1"/>
</dbReference>
<dbReference type="InterPro" id="IPR035919">
    <property type="entry name" value="EAL_sf"/>
</dbReference>
<dbReference type="InterPro" id="IPR043128">
    <property type="entry name" value="Rev_trsase/Diguanyl_cyclase"/>
</dbReference>
<evidence type="ECO:0000313" key="5">
    <source>
        <dbReference type="Proteomes" id="UP000000270"/>
    </source>
</evidence>
<dbReference type="CDD" id="cd01949">
    <property type="entry name" value="GGDEF"/>
    <property type="match status" value="1"/>
</dbReference>
<keyword evidence="1" id="KW-0812">Transmembrane</keyword>
<dbReference type="SUPFAM" id="SSF141868">
    <property type="entry name" value="EAL domain-like"/>
    <property type="match status" value="1"/>
</dbReference>
<reference evidence="4 5" key="3">
    <citation type="journal article" date="2008" name="BMC Genomics">
        <title>The genome of the versatile nitrogen fixer Azorhizobium caulinodans ORS571.</title>
        <authorList>
            <person name="Lee KB."/>
            <person name="Backer P.D."/>
            <person name="Aono T."/>
            <person name="Liu CT."/>
            <person name="Suzuki S."/>
            <person name="Suzuki T."/>
            <person name="Kaneko T."/>
            <person name="Yamada M."/>
            <person name="Tabata S."/>
            <person name="Kupfer D.M."/>
            <person name="Najar F.Z."/>
            <person name="Wiley G.B."/>
            <person name="Roe B."/>
            <person name="Binnewies T.T."/>
            <person name="Ussery D.W."/>
            <person name="D'Haeze W."/>
            <person name="Herder J.D."/>
            <person name="Gevers D."/>
            <person name="Vereecke D."/>
            <person name="Holsters M."/>
            <person name="Oyaizu H."/>
        </authorList>
    </citation>
    <scope>NUCLEOTIDE SEQUENCE [LARGE SCALE GENOMIC DNA]</scope>
    <source>
        <strain evidence="5">ATCC 43989 / DSM 5975 / JCM 20966 / LMG 6465 / NBRC 14845 / NCIMB 13405 / ORS 571</strain>
    </source>
</reference>
<organism evidence="4 5">
    <name type="scientific">Azorhizobium caulinodans (strain ATCC 43989 / DSM 5975 / JCM 20966 / LMG 6465 / NBRC 14845 / NCIMB 13405 / ORS 571)</name>
    <dbReference type="NCBI Taxonomy" id="438753"/>
    <lineage>
        <taxon>Bacteria</taxon>
        <taxon>Pseudomonadati</taxon>
        <taxon>Pseudomonadota</taxon>
        <taxon>Alphaproteobacteria</taxon>
        <taxon>Hyphomicrobiales</taxon>
        <taxon>Xanthobacteraceae</taxon>
        <taxon>Azorhizobium</taxon>
    </lineage>
</organism>
<reference evidence="4 5" key="1">
    <citation type="journal article" date="2007" name="Appl. Environ. Microbiol.">
        <title>Rhizobial factors required for stem nodule maturation and maintenance in Sesbania rostrata-Azorhizobium caulinodans ORS571 symbiosis.</title>
        <authorList>
            <person name="Suzuki S."/>
            <person name="Aono T."/>
            <person name="Lee KB."/>
            <person name="Suzuki T."/>
            <person name="Liu CT."/>
            <person name="Miwa H."/>
            <person name="Wakao S."/>
            <person name="Iki T."/>
            <person name="Oyaizu H."/>
        </authorList>
    </citation>
    <scope>NUCLEOTIDE SEQUENCE [LARGE SCALE GENOMIC DNA]</scope>
    <source>
        <strain evidence="5">ATCC 43989 / DSM 5975 / JCM 20966 / LMG 6465 / NBRC 14845 / NCIMB 13405 / ORS 571</strain>
    </source>
</reference>
<reference evidence="4 5" key="6">
    <citation type="journal article" date="2011" name="Appl. Environ. Microbiol.">
        <title>Involvement of the azorhizobial chromosome partition gene (parA) in the onset of bacteroid differentiation during Sesbania rostrata stem nodule development.</title>
        <authorList>
            <person name="Liu CT."/>
            <person name="Lee KB."/>
            <person name="Wang YS."/>
            <person name="Peng MH."/>
            <person name="Lee KT."/>
            <person name="Suzuki S."/>
            <person name="Suzuki T."/>
            <person name="Oyaizu H."/>
        </authorList>
    </citation>
    <scope>NUCLEOTIDE SEQUENCE [LARGE SCALE GENOMIC DNA]</scope>
    <source>
        <strain evidence="5">ATCC 43989 / DSM 5975 / JCM 20966 / LMG 6465 / NBRC 14845 / NCIMB 13405 / ORS 571</strain>
    </source>
</reference>
<dbReference type="PROSITE" id="PS50887">
    <property type="entry name" value="GGDEF"/>
    <property type="match status" value="1"/>
</dbReference>
<accession>A8I9U8</accession>
<sequence length="742" mass="80377">MTAGFRGAPEPASTEAPITFALKRSGKPSNHWLLTAMLVIAGGLLAFLVWGLMQWDLAREQREREAVRAFLDAHTQHMVQALKAAASNAENPAPSGGALSEAWFQQAFGRPLNDTFGFEQNFLLDQDGQVLYASSSGQSLSPGALEDMKPALRQIVQQAQAQKEASGVVSQGKLSGLAAVRAVTVNRAPGTRTAGGAGPVYAVTVDLLNQDLFRELGQNFNAGAFHLQEGAGPTTTTLALRDMVDGRPISITWPEDRPGLTFLKQVAPPVALLSTFLLAMCVLMLREARRSAAALAESEAQATILASQDTLTGLANRAQVLAQLQNVLMDLPPERGVALMFVDLDSFKDINDTLGHAAGDTLLRTVGDRLSACAAPSGLAGRIGGDEFVLLMPFAHAREVDGIVAAVFRSLEQTIAIDGAELGVSASIGIALAPHDATYGDDLMRRADMALYRAKHMGRSAAVRFQPHFERELQHRLTLETELAEALERGQFSMVYQPQVDLETRRIVGLEALVRWNHPQRGRLLPGEFLWVAEGTRLITRIDAWVLRHACLEAKAFGGISLAVNMSPVNLRYPGMAERILDVLRETGFPPERLEIELTESAMLDSGRDVKETLDRLRAHGVRLALDDFGTGHASLLHVRNFPVTKIKIDRSFIANLGVERDAASIVEHVIRLGRSLGITLTAEGVDNLEQVRFLRAFGAQQAQGFLFSAPLPAAAAADLVAQNREQFQTTRRPPGRSVPPV</sequence>
<dbReference type="InterPro" id="IPR052155">
    <property type="entry name" value="Biofilm_reg_signaling"/>
</dbReference>
<dbReference type="SMART" id="SM00052">
    <property type="entry name" value="EAL"/>
    <property type="match status" value="1"/>
</dbReference>
<dbReference type="Proteomes" id="UP000000270">
    <property type="component" value="Chromosome"/>
</dbReference>
<dbReference type="KEGG" id="azc:AZC_2834"/>
<proteinExistence type="predicted"/>
<dbReference type="CDD" id="cd01948">
    <property type="entry name" value="EAL"/>
    <property type="match status" value="1"/>
</dbReference>
<gene>
    <name evidence="4" type="ordered locus">AZC_2834</name>
</gene>
<dbReference type="Pfam" id="PF00563">
    <property type="entry name" value="EAL"/>
    <property type="match status" value="1"/>
</dbReference>
<name>A8I9U8_AZOC5</name>
<dbReference type="Gene3D" id="3.30.70.270">
    <property type="match status" value="1"/>
</dbReference>
<keyword evidence="5" id="KW-1185">Reference proteome</keyword>
<dbReference type="EMBL" id="AP009384">
    <property type="protein sequence ID" value="BAF88832.1"/>
    <property type="molecule type" value="Genomic_DNA"/>
</dbReference>
<evidence type="ECO:0000259" key="2">
    <source>
        <dbReference type="PROSITE" id="PS50883"/>
    </source>
</evidence>
<reference evidence="4 5" key="4">
    <citation type="journal article" date="2009" name="Appl. Environ. Microbiol.">
        <title>Comparative genome-wide transcriptional profiling of Azorhizobium caulinodans ORS571 grown under free-living and symbiotic conditions.</title>
        <authorList>
            <person name="Tsukada S."/>
            <person name="Aono T."/>
            <person name="Akiba N."/>
            <person name="Lee KB."/>
            <person name="Liu CT."/>
            <person name="Toyazaki H."/>
            <person name="Oyaizu H."/>
        </authorList>
    </citation>
    <scope>NUCLEOTIDE SEQUENCE [LARGE SCALE GENOMIC DNA]</scope>
    <source>
        <strain evidence="5">ATCC 43989 / DSM 5975 / JCM 20966 / LMG 6465 / NBRC 14845 / NCIMB 13405 / ORS 571</strain>
    </source>
</reference>
<reference evidence="4 5" key="5">
    <citation type="journal article" date="2010" name="Appl. Environ. Microbiol.">
        <title>phrR-like gene praR of Azorhizobium caulinodans ORS571 is essential for symbiosis with Sesbania rostrata and is involved in expression of reb genes.</title>
        <authorList>
            <person name="Akiba N."/>
            <person name="Aono T."/>
            <person name="Toyazaki H."/>
            <person name="Sato S."/>
            <person name="Oyaizu H."/>
        </authorList>
    </citation>
    <scope>NUCLEOTIDE SEQUENCE [LARGE SCALE GENOMIC DNA]</scope>
    <source>
        <strain evidence="5">ATCC 43989 / DSM 5975 / JCM 20966 / LMG 6465 / NBRC 14845 / NCIMB 13405 / ORS 571</strain>
    </source>
</reference>
<dbReference type="InterPro" id="IPR029787">
    <property type="entry name" value="Nucleotide_cyclase"/>
</dbReference>
<reference evidence="5" key="2">
    <citation type="submission" date="2007-04" db="EMBL/GenBank/DDBJ databases">
        <title>Complete genome sequence of the nitrogen-fixing bacterium Azorhizobium caulinodans ORS571.</title>
        <authorList>
            <person name="Lee K.B."/>
            <person name="Backer P.D."/>
            <person name="Aono T."/>
            <person name="Liu C.T."/>
            <person name="Suzuki S."/>
            <person name="Suzuki T."/>
            <person name="Kaneko T."/>
            <person name="Yamada M."/>
            <person name="Tabata S."/>
            <person name="Kupfer D.M."/>
            <person name="Najar F.Z."/>
            <person name="Wiley G.B."/>
            <person name="Roe B."/>
            <person name="Binnewies T."/>
            <person name="Ussery D."/>
            <person name="Vereecke D."/>
            <person name="Gevers D."/>
            <person name="Holsters M."/>
            <person name="Oyaizu H."/>
        </authorList>
    </citation>
    <scope>NUCLEOTIDE SEQUENCE [LARGE SCALE GENOMIC DNA]</scope>
    <source>
        <strain evidence="5">ATCC 43989 / DSM 5975 / JCM 20966 / LMG 6465 / NBRC 14845 / NCIMB 13405 / ORS 571</strain>
    </source>
</reference>
<dbReference type="STRING" id="438753.AZC_2834"/>
<feature type="domain" description="EAL" evidence="2">
    <location>
        <begin position="476"/>
        <end position="725"/>
    </location>
</feature>
<keyword evidence="1" id="KW-1133">Transmembrane helix</keyword>
<dbReference type="SMART" id="SM00267">
    <property type="entry name" value="GGDEF"/>
    <property type="match status" value="1"/>
</dbReference>
<dbReference type="SUPFAM" id="SSF55073">
    <property type="entry name" value="Nucleotide cyclase"/>
    <property type="match status" value="1"/>
</dbReference>
<dbReference type="InterPro" id="IPR000160">
    <property type="entry name" value="GGDEF_dom"/>
</dbReference>
<dbReference type="Gene3D" id="3.20.20.450">
    <property type="entry name" value="EAL domain"/>
    <property type="match status" value="1"/>
</dbReference>
<dbReference type="NCBIfam" id="TIGR00254">
    <property type="entry name" value="GGDEF"/>
    <property type="match status" value="1"/>
</dbReference>